<feature type="transmembrane region" description="Helical" evidence="1">
    <location>
        <begin position="106"/>
        <end position="124"/>
    </location>
</feature>
<dbReference type="AlphaFoldDB" id="A0A7X0T516"/>
<proteinExistence type="predicted"/>
<name>A0A7X0T516_LISWE</name>
<dbReference type="Proteomes" id="UP000522007">
    <property type="component" value="Unassembled WGS sequence"/>
</dbReference>
<feature type="transmembrane region" description="Helical" evidence="1">
    <location>
        <begin position="39"/>
        <end position="61"/>
    </location>
</feature>
<evidence type="ECO:0000313" key="3">
    <source>
        <dbReference type="Proteomes" id="UP000522007"/>
    </source>
</evidence>
<evidence type="ECO:0000313" key="2">
    <source>
        <dbReference type="EMBL" id="MBC1322417.1"/>
    </source>
</evidence>
<organism evidence="2 3">
    <name type="scientific">Listeria welshimeri</name>
    <dbReference type="NCBI Taxonomy" id="1643"/>
    <lineage>
        <taxon>Bacteria</taxon>
        <taxon>Bacillati</taxon>
        <taxon>Bacillota</taxon>
        <taxon>Bacilli</taxon>
        <taxon>Bacillales</taxon>
        <taxon>Listeriaceae</taxon>
        <taxon>Listeria</taxon>
    </lineage>
</organism>
<keyword evidence="1" id="KW-1133">Transmembrane helix</keyword>
<evidence type="ECO:0000256" key="1">
    <source>
        <dbReference type="SAM" id="Phobius"/>
    </source>
</evidence>
<dbReference type="EMBL" id="JAAROP010000003">
    <property type="protein sequence ID" value="MBC1322417.1"/>
    <property type="molecule type" value="Genomic_DNA"/>
</dbReference>
<feature type="transmembrane region" description="Helical" evidence="1">
    <location>
        <begin position="66"/>
        <end position="86"/>
    </location>
</feature>
<protein>
    <submittedName>
        <fullName evidence="2">Uncharacterized protein</fullName>
    </submittedName>
</protein>
<sequence length="137" mass="15678">MSKKRKLLLKVNSIFVVVYGLLMYGYYRKMLSDKAMPESFQTVFLIGTAISLVLMFSIILFKKTCLLWLVTVICFFILVLVLVASFQNVWLLPFFDSCFDWIKANSTIAIYGAIALSGGSLYILNKANMHYKVFSEK</sequence>
<comment type="caution">
    <text evidence="2">The sequence shown here is derived from an EMBL/GenBank/DDBJ whole genome shotgun (WGS) entry which is preliminary data.</text>
</comment>
<keyword evidence="1" id="KW-0812">Transmembrane</keyword>
<accession>A0A7X0T516</accession>
<gene>
    <name evidence="2" type="ORF">HB853_05610</name>
</gene>
<reference evidence="2 3" key="1">
    <citation type="submission" date="2020-03" db="EMBL/GenBank/DDBJ databases">
        <title>Soil Listeria distribution.</title>
        <authorList>
            <person name="Liao J."/>
            <person name="Wiedmann M."/>
        </authorList>
    </citation>
    <scope>NUCLEOTIDE SEQUENCE [LARGE SCALE GENOMIC DNA]</scope>
    <source>
        <strain evidence="2 3">FSL L7-1829</strain>
    </source>
</reference>
<feature type="transmembrane region" description="Helical" evidence="1">
    <location>
        <begin position="7"/>
        <end position="27"/>
    </location>
</feature>
<keyword evidence="1" id="KW-0472">Membrane</keyword>